<feature type="transmembrane region" description="Helical" evidence="5">
    <location>
        <begin position="99"/>
        <end position="118"/>
    </location>
</feature>
<protein>
    <recommendedName>
        <fullName evidence="8">DUF423-domain-containing protein</fullName>
    </recommendedName>
</protein>
<evidence type="ECO:0000256" key="3">
    <source>
        <dbReference type="ARBA" id="ARBA00022989"/>
    </source>
</evidence>
<dbReference type="OrthoDB" id="269173at2759"/>
<dbReference type="PANTHER" id="PTHR43461">
    <property type="entry name" value="TRANSMEMBRANE PROTEIN 256"/>
    <property type="match status" value="1"/>
</dbReference>
<feature type="transmembrane region" description="Helical" evidence="5">
    <location>
        <begin position="69"/>
        <end position="92"/>
    </location>
</feature>
<feature type="transmembrane region" description="Helical" evidence="5">
    <location>
        <begin position="43"/>
        <end position="63"/>
    </location>
</feature>
<evidence type="ECO:0000256" key="4">
    <source>
        <dbReference type="ARBA" id="ARBA00023136"/>
    </source>
</evidence>
<evidence type="ECO:0000256" key="1">
    <source>
        <dbReference type="ARBA" id="ARBA00004141"/>
    </source>
</evidence>
<dbReference type="AlphaFoldDB" id="A0A0C2X439"/>
<reference evidence="6 7" key="1">
    <citation type="submission" date="2014-04" db="EMBL/GenBank/DDBJ databases">
        <authorList>
            <consortium name="DOE Joint Genome Institute"/>
            <person name="Kuo A."/>
            <person name="Zuccaro A."/>
            <person name="Kohler A."/>
            <person name="Nagy L.G."/>
            <person name="Floudas D."/>
            <person name="Copeland A."/>
            <person name="Barry K.W."/>
            <person name="Cichocki N."/>
            <person name="Veneault-Fourrey C."/>
            <person name="LaButti K."/>
            <person name="Lindquist E.A."/>
            <person name="Lipzen A."/>
            <person name="Lundell T."/>
            <person name="Morin E."/>
            <person name="Murat C."/>
            <person name="Sun H."/>
            <person name="Tunlid A."/>
            <person name="Henrissat B."/>
            <person name="Grigoriev I.V."/>
            <person name="Hibbett D.S."/>
            <person name="Martin F."/>
            <person name="Nordberg H.P."/>
            <person name="Cantor M.N."/>
            <person name="Hua S.X."/>
        </authorList>
    </citation>
    <scope>NUCLEOTIDE SEQUENCE [LARGE SCALE GENOMIC DNA]</scope>
    <source>
        <strain evidence="6 7">MAFF 305830</strain>
    </source>
</reference>
<dbReference type="PANTHER" id="PTHR43461:SF1">
    <property type="entry name" value="TRANSMEMBRANE PROTEIN 256"/>
    <property type="match status" value="1"/>
</dbReference>
<dbReference type="InterPro" id="IPR006696">
    <property type="entry name" value="DUF423"/>
</dbReference>
<name>A0A0C2X439_SERVB</name>
<evidence type="ECO:0000313" key="6">
    <source>
        <dbReference type="EMBL" id="KIM32953.1"/>
    </source>
</evidence>
<keyword evidence="2 5" id="KW-0812">Transmembrane</keyword>
<dbReference type="Pfam" id="PF04241">
    <property type="entry name" value="DUF423"/>
    <property type="match status" value="1"/>
</dbReference>
<sequence length="120" mass="12608">MSFVTPSLLWRSGAALSATGIIAGAFGSHGLKSRLAMEQLDAWKIASNYLIFNGIALLAISLHPKFGRHAFAGPAILCGASVFSGTIMALVLNRDRFKFLGPITPLGGSVMIAGYIALML</sequence>
<dbReference type="GO" id="GO:0016020">
    <property type="term" value="C:membrane"/>
    <property type="evidence" value="ECO:0007669"/>
    <property type="project" value="UniProtKB-SubCell"/>
</dbReference>
<evidence type="ECO:0000256" key="5">
    <source>
        <dbReference type="SAM" id="Phobius"/>
    </source>
</evidence>
<keyword evidence="3 5" id="KW-1133">Transmembrane helix</keyword>
<feature type="transmembrane region" description="Helical" evidence="5">
    <location>
        <begin position="12"/>
        <end position="31"/>
    </location>
</feature>
<accession>A0A0C2X439</accession>
<dbReference type="EMBL" id="KN824279">
    <property type="protein sequence ID" value="KIM32953.1"/>
    <property type="molecule type" value="Genomic_DNA"/>
</dbReference>
<comment type="subcellular location">
    <subcellularLocation>
        <location evidence="1">Membrane</location>
        <topology evidence="1">Multi-pass membrane protein</topology>
    </subcellularLocation>
</comment>
<dbReference type="HOGENOM" id="CLU_096548_0_2_1"/>
<keyword evidence="4 5" id="KW-0472">Membrane</keyword>
<dbReference type="Proteomes" id="UP000054097">
    <property type="component" value="Unassembled WGS sequence"/>
</dbReference>
<proteinExistence type="predicted"/>
<gene>
    <name evidence="6" type="ORF">M408DRAFT_326645</name>
</gene>
<evidence type="ECO:0000256" key="2">
    <source>
        <dbReference type="ARBA" id="ARBA00022692"/>
    </source>
</evidence>
<evidence type="ECO:0008006" key="8">
    <source>
        <dbReference type="Google" id="ProtNLM"/>
    </source>
</evidence>
<reference evidence="7" key="2">
    <citation type="submission" date="2015-01" db="EMBL/GenBank/DDBJ databases">
        <title>Evolutionary Origins and Diversification of the Mycorrhizal Mutualists.</title>
        <authorList>
            <consortium name="DOE Joint Genome Institute"/>
            <consortium name="Mycorrhizal Genomics Consortium"/>
            <person name="Kohler A."/>
            <person name="Kuo A."/>
            <person name="Nagy L.G."/>
            <person name="Floudas D."/>
            <person name="Copeland A."/>
            <person name="Barry K.W."/>
            <person name="Cichocki N."/>
            <person name="Veneault-Fourrey C."/>
            <person name="LaButti K."/>
            <person name="Lindquist E.A."/>
            <person name="Lipzen A."/>
            <person name="Lundell T."/>
            <person name="Morin E."/>
            <person name="Murat C."/>
            <person name="Riley R."/>
            <person name="Ohm R."/>
            <person name="Sun H."/>
            <person name="Tunlid A."/>
            <person name="Henrissat B."/>
            <person name="Grigoriev I.V."/>
            <person name="Hibbett D.S."/>
            <person name="Martin F."/>
        </authorList>
    </citation>
    <scope>NUCLEOTIDE SEQUENCE [LARGE SCALE GENOMIC DNA]</scope>
    <source>
        <strain evidence="7">MAFF 305830</strain>
    </source>
</reference>
<keyword evidence="7" id="KW-1185">Reference proteome</keyword>
<organism evidence="6 7">
    <name type="scientific">Serendipita vermifera MAFF 305830</name>
    <dbReference type="NCBI Taxonomy" id="933852"/>
    <lineage>
        <taxon>Eukaryota</taxon>
        <taxon>Fungi</taxon>
        <taxon>Dikarya</taxon>
        <taxon>Basidiomycota</taxon>
        <taxon>Agaricomycotina</taxon>
        <taxon>Agaricomycetes</taxon>
        <taxon>Sebacinales</taxon>
        <taxon>Serendipitaceae</taxon>
        <taxon>Serendipita</taxon>
    </lineage>
</organism>
<evidence type="ECO:0000313" key="7">
    <source>
        <dbReference type="Proteomes" id="UP000054097"/>
    </source>
</evidence>